<reference evidence="3" key="3">
    <citation type="submission" date="2015-06" db="UniProtKB">
        <authorList>
            <consortium name="EnsemblProtists"/>
        </authorList>
    </citation>
    <scope>IDENTIFICATION</scope>
</reference>
<evidence type="ECO:0000313" key="2">
    <source>
        <dbReference type="EMBL" id="EKX39459.1"/>
    </source>
</evidence>
<evidence type="ECO:0000313" key="4">
    <source>
        <dbReference type="Proteomes" id="UP000011087"/>
    </source>
</evidence>
<accession>L1IU77</accession>
<dbReference type="KEGG" id="gtt:GUITHDRAFT_143458"/>
<dbReference type="RefSeq" id="XP_005826439.1">
    <property type="nucleotide sequence ID" value="XM_005826382.1"/>
</dbReference>
<reference evidence="2 4" key="1">
    <citation type="journal article" date="2012" name="Nature">
        <title>Algal genomes reveal evolutionary mosaicism and the fate of nucleomorphs.</title>
        <authorList>
            <consortium name="DOE Joint Genome Institute"/>
            <person name="Curtis B.A."/>
            <person name="Tanifuji G."/>
            <person name="Burki F."/>
            <person name="Gruber A."/>
            <person name="Irimia M."/>
            <person name="Maruyama S."/>
            <person name="Arias M.C."/>
            <person name="Ball S.G."/>
            <person name="Gile G.H."/>
            <person name="Hirakawa Y."/>
            <person name="Hopkins J.F."/>
            <person name="Kuo A."/>
            <person name="Rensing S.A."/>
            <person name="Schmutz J."/>
            <person name="Symeonidi A."/>
            <person name="Elias M."/>
            <person name="Eveleigh R.J."/>
            <person name="Herman E.K."/>
            <person name="Klute M.J."/>
            <person name="Nakayama T."/>
            <person name="Obornik M."/>
            <person name="Reyes-Prieto A."/>
            <person name="Armbrust E.V."/>
            <person name="Aves S.J."/>
            <person name="Beiko R.G."/>
            <person name="Coutinho P."/>
            <person name="Dacks J.B."/>
            <person name="Durnford D.G."/>
            <person name="Fast N.M."/>
            <person name="Green B.R."/>
            <person name="Grisdale C.J."/>
            <person name="Hempel F."/>
            <person name="Henrissat B."/>
            <person name="Hoppner M.P."/>
            <person name="Ishida K."/>
            <person name="Kim E."/>
            <person name="Koreny L."/>
            <person name="Kroth P.G."/>
            <person name="Liu Y."/>
            <person name="Malik S.B."/>
            <person name="Maier U.G."/>
            <person name="McRose D."/>
            <person name="Mock T."/>
            <person name="Neilson J.A."/>
            <person name="Onodera N.T."/>
            <person name="Poole A.M."/>
            <person name="Pritham E.J."/>
            <person name="Richards T.A."/>
            <person name="Rocap G."/>
            <person name="Roy S.W."/>
            <person name="Sarai C."/>
            <person name="Schaack S."/>
            <person name="Shirato S."/>
            <person name="Slamovits C.H."/>
            <person name="Spencer D.F."/>
            <person name="Suzuki S."/>
            <person name="Worden A.Z."/>
            <person name="Zauner S."/>
            <person name="Barry K."/>
            <person name="Bell C."/>
            <person name="Bharti A.K."/>
            <person name="Crow J.A."/>
            <person name="Grimwood J."/>
            <person name="Kramer R."/>
            <person name="Lindquist E."/>
            <person name="Lucas S."/>
            <person name="Salamov A."/>
            <person name="McFadden G.I."/>
            <person name="Lane C.E."/>
            <person name="Keeling P.J."/>
            <person name="Gray M.W."/>
            <person name="Grigoriev I.V."/>
            <person name="Archibald J.M."/>
        </authorList>
    </citation>
    <scope>NUCLEOTIDE SEQUENCE</scope>
    <source>
        <strain evidence="2 4">CCMP2712</strain>
    </source>
</reference>
<dbReference type="AlphaFoldDB" id="L1IU77"/>
<feature type="region of interest" description="Disordered" evidence="1">
    <location>
        <begin position="95"/>
        <end position="117"/>
    </location>
</feature>
<proteinExistence type="predicted"/>
<gene>
    <name evidence="2" type="ORF">GUITHDRAFT_143458</name>
</gene>
<dbReference type="PaxDb" id="55529-EKX39459"/>
<dbReference type="EMBL" id="JH993039">
    <property type="protein sequence ID" value="EKX39459.1"/>
    <property type="molecule type" value="Genomic_DNA"/>
</dbReference>
<protein>
    <submittedName>
        <fullName evidence="2 3">Uncharacterized protein</fullName>
    </submittedName>
</protein>
<dbReference type="HOGENOM" id="CLU_2089448_0_0_1"/>
<evidence type="ECO:0000256" key="1">
    <source>
        <dbReference type="SAM" id="MobiDB-lite"/>
    </source>
</evidence>
<dbReference type="EnsemblProtists" id="EKX39459">
    <property type="protein sequence ID" value="EKX39459"/>
    <property type="gene ID" value="GUITHDRAFT_143458"/>
</dbReference>
<dbReference type="GeneID" id="17296268"/>
<dbReference type="Proteomes" id="UP000011087">
    <property type="component" value="Unassembled WGS sequence"/>
</dbReference>
<sequence>MVNRHGQELEQPKEFLERLLAMKIAKLQQTIDSLHALSSSYDKGTALLSELQTTTPPRPHGPMSTLMSSGVDGRLRFVTTSSPILQFANRPDIQAIGSSGKPLRVPMTGDEDDDDDE</sequence>
<evidence type="ECO:0000313" key="3">
    <source>
        <dbReference type="EnsemblProtists" id="EKX39459"/>
    </source>
</evidence>
<name>L1IU77_GUITC</name>
<reference evidence="4" key="2">
    <citation type="submission" date="2012-11" db="EMBL/GenBank/DDBJ databases">
        <authorList>
            <person name="Kuo A."/>
            <person name="Curtis B.A."/>
            <person name="Tanifuji G."/>
            <person name="Burki F."/>
            <person name="Gruber A."/>
            <person name="Irimia M."/>
            <person name="Maruyama S."/>
            <person name="Arias M.C."/>
            <person name="Ball S.G."/>
            <person name="Gile G.H."/>
            <person name="Hirakawa Y."/>
            <person name="Hopkins J.F."/>
            <person name="Rensing S.A."/>
            <person name="Schmutz J."/>
            <person name="Symeonidi A."/>
            <person name="Elias M."/>
            <person name="Eveleigh R.J."/>
            <person name="Herman E.K."/>
            <person name="Klute M.J."/>
            <person name="Nakayama T."/>
            <person name="Obornik M."/>
            <person name="Reyes-Prieto A."/>
            <person name="Armbrust E.V."/>
            <person name="Aves S.J."/>
            <person name="Beiko R.G."/>
            <person name="Coutinho P."/>
            <person name="Dacks J.B."/>
            <person name="Durnford D.G."/>
            <person name="Fast N.M."/>
            <person name="Green B.R."/>
            <person name="Grisdale C."/>
            <person name="Hempe F."/>
            <person name="Henrissat B."/>
            <person name="Hoppner M.P."/>
            <person name="Ishida K.-I."/>
            <person name="Kim E."/>
            <person name="Koreny L."/>
            <person name="Kroth P.G."/>
            <person name="Liu Y."/>
            <person name="Malik S.-B."/>
            <person name="Maier U.G."/>
            <person name="McRose D."/>
            <person name="Mock T."/>
            <person name="Neilson J.A."/>
            <person name="Onodera N.T."/>
            <person name="Poole A.M."/>
            <person name="Pritham E.J."/>
            <person name="Richards T.A."/>
            <person name="Rocap G."/>
            <person name="Roy S.W."/>
            <person name="Sarai C."/>
            <person name="Schaack S."/>
            <person name="Shirato S."/>
            <person name="Slamovits C.H."/>
            <person name="Spencer D.F."/>
            <person name="Suzuki S."/>
            <person name="Worden A.Z."/>
            <person name="Zauner S."/>
            <person name="Barry K."/>
            <person name="Bell C."/>
            <person name="Bharti A.K."/>
            <person name="Crow J.A."/>
            <person name="Grimwood J."/>
            <person name="Kramer R."/>
            <person name="Lindquist E."/>
            <person name="Lucas S."/>
            <person name="Salamov A."/>
            <person name="McFadden G.I."/>
            <person name="Lane C.E."/>
            <person name="Keeling P.J."/>
            <person name="Gray M.W."/>
            <person name="Grigoriev I.V."/>
            <person name="Archibald J.M."/>
        </authorList>
    </citation>
    <scope>NUCLEOTIDE SEQUENCE</scope>
    <source>
        <strain evidence="4">CCMP2712</strain>
    </source>
</reference>
<keyword evidence="4" id="KW-1185">Reference proteome</keyword>
<organism evidence="2">
    <name type="scientific">Guillardia theta (strain CCMP2712)</name>
    <name type="common">Cryptophyte</name>
    <dbReference type="NCBI Taxonomy" id="905079"/>
    <lineage>
        <taxon>Eukaryota</taxon>
        <taxon>Cryptophyceae</taxon>
        <taxon>Pyrenomonadales</taxon>
        <taxon>Geminigeraceae</taxon>
        <taxon>Guillardia</taxon>
    </lineage>
</organism>